<keyword evidence="1" id="KW-0472">Membrane</keyword>
<keyword evidence="1" id="KW-0812">Transmembrane</keyword>
<comment type="caution">
    <text evidence="2">The sequence shown here is derived from an EMBL/GenBank/DDBJ whole genome shotgun (WGS) entry which is preliminary data.</text>
</comment>
<dbReference type="EMBL" id="BMII01000036">
    <property type="protein sequence ID" value="GGB72176.1"/>
    <property type="molecule type" value="Genomic_DNA"/>
</dbReference>
<sequence>MPKPDFYWNVGLINRLRKYHMILSFSIFSVLMFMNLLGAISLFVVVTFNRPMSQQSYSVAMYTL</sequence>
<reference evidence="3" key="1">
    <citation type="journal article" date="2019" name="Int. J. Syst. Evol. Microbiol.">
        <title>The Global Catalogue of Microorganisms (GCM) 10K type strain sequencing project: providing services to taxonomists for standard genome sequencing and annotation.</title>
        <authorList>
            <consortium name="The Broad Institute Genomics Platform"/>
            <consortium name="The Broad Institute Genome Sequencing Center for Infectious Disease"/>
            <person name="Wu L."/>
            <person name="Ma J."/>
        </authorList>
    </citation>
    <scope>NUCLEOTIDE SEQUENCE [LARGE SCALE GENOMIC DNA]</scope>
    <source>
        <strain evidence="3">CGMCC 1.15339</strain>
    </source>
</reference>
<keyword evidence="3" id="KW-1185">Reference proteome</keyword>
<evidence type="ECO:0000313" key="3">
    <source>
        <dbReference type="Proteomes" id="UP000617555"/>
    </source>
</evidence>
<keyword evidence="1" id="KW-1133">Transmembrane helix</keyword>
<organism evidence="2 3">
    <name type="scientific">Shewanella inventionis</name>
    <dbReference type="NCBI Taxonomy" id="1738770"/>
    <lineage>
        <taxon>Bacteria</taxon>
        <taxon>Pseudomonadati</taxon>
        <taxon>Pseudomonadota</taxon>
        <taxon>Gammaproteobacteria</taxon>
        <taxon>Alteromonadales</taxon>
        <taxon>Shewanellaceae</taxon>
        <taxon>Shewanella</taxon>
    </lineage>
</organism>
<accession>A0ABQ1JLR3</accession>
<dbReference type="Proteomes" id="UP000617555">
    <property type="component" value="Unassembled WGS sequence"/>
</dbReference>
<dbReference type="RefSeq" id="WP_188740677.1">
    <property type="nucleotide sequence ID" value="NZ_BMII01000036.1"/>
</dbReference>
<feature type="transmembrane region" description="Helical" evidence="1">
    <location>
        <begin position="20"/>
        <end position="48"/>
    </location>
</feature>
<evidence type="ECO:0000313" key="2">
    <source>
        <dbReference type="EMBL" id="GGB72176.1"/>
    </source>
</evidence>
<evidence type="ECO:0000256" key="1">
    <source>
        <dbReference type="SAM" id="Phobius"/>
    </source>
</evidence>
<name>A0ABQ1JLR3_9GAMM</name>
<proteinExistence type="predicted"/>
<gene>
    <name evidence="2" type="ORF">GCM10011607_35820</name>
</gene>
<protein>
    <submittedName>
        <fullName evidence="2">Uncharacterized protein</fullName>
    </submittedName>
</protein>